<reference evidence="1" key="2">
    <citation type="journal article" date="2016" name="Mol. Ecol.">
        <title>Population genomics of the filarial nematode parasite Wuchereria bancrofti from mosquitoes.</title>
        <authorList>
            <person name="Small S.T."/>
            <person name="Reimer L.J."/>
            <person name="Tisch D.J."/>
            <person name="King C.L."/>
            <person name="Christensen B.M."/>
            <person name="Siba P.M."/>
            <person name="Kazura J.W."/>
            <person name="Serre D."/>
            <person name="Zimmerman P.A."/>
        </authorList>
    </citation>
    <scope>NUCLEOTIDE SEQUENCE</scope>
    <source>
        <strain evidence="1">pt0022</strain>
    </source>
</reference>
<protein>
    <submittedName>
        <fullName evidence="2">Uncharacterized protein</fullName>
    </submittedName>
</protein>
<evidence type="ECO:0000313" key="2">
    <source>
        <dbReference type="WBParaSite" id="mrna-Wban_03102"/>
    </source>
</evidence>
<reference evidence="2" key="3">
    <citation type="submission" date="2024-02" db="UniProtKB">
        <authorList>
            <consortium name="WormBaseParasite"/>
        </authorList>
    </citation>
    <scope>IDENTIFICATION</scope>
    <source>
        <strain evidence="2">pt0022</strain>
    </source>
</reference>
<proteinExistence type="predicted"/>
<dbReference type="AlphaFoldDB" id="A0AAF5PN50"/>
<organism evidence="1 2">
    <name type="scientific">Wuchereria bancrofti</name>
    <dbReference type="NCBI Taxonomy" id="6293"/>
    <lineage>
        <taxon>Eukaryota</taxon>
        <taxon>Metazoa</taxon>
        <taxon>Ecdysozoa</taxon>
        <taxon>Nematoda</taxon>
        <taxon>Chromadorea</taxon>
        <taxon>Rhabditida</taxon>
        <taxon>Spirurina</taxon>
        <taxon>Spiruromorpha</taxon>
        <taxon>Filarioidea</taxon>
        <taxon>Onchocercidae</taxon>
        <taxon>Wuchereria</taxon>
    </lineage>
</organism>
<name>A0AAF5PN50_WUCBA</name>
<dbReference type="Proteomes" id="UP000093561">
    <property type="component" value="Unassembled WGS sequence"/>
</dbReference>
<reference evidence="1" key="1">
    <citation type="submission" date="2015-03" db="EMBL/GenBank/DDBJ databases">
        <title>Wuchereria bancrofti Genome Sequencing Papua New Guinea Strain.</title>
        <authorList>
            <person name="Small S.T."/>
            <person name="Serre D."/>
            <person name="Zimmerman P.A."/>
        </authorList>
    </citation>
    <scope>NUCLEOTIDE SEQUENCE [LARGE SCALE GENOMIC DNA]</scope>
    <source>
        <strain evidence="1">pt0022</strain>
    </source>
</reference>
<evidence type="ECO:0000313" key="1">
    <source>
        <dbReference type="Proteomes" id="UP000093561"/>
    </source>
</evidence>
<sequence length="73" mass="8642">MWKTQPTIRMKYFDGEIQNTASKTGSKKRKTKTATFLLYLYLPNYNGTQMLFYNVVNPTISTIDDFINTYMRK</sequence>
<dbReference type="WBParaSite" id="mrna-Wban_03102">
    <property type="protein sequence ID" value="mrna-Wban_03102"/>
    <property type="gene ID" value="Wban_03102"/>
</dbReference>
<accession>A0AAF5PN50</accession>